<dbReference type="InterPro" id="IPR015894">
    <property type="entry name" value="Guanylate-bd_N"/>
</dbReference>
<dbReference type="SUPFAM" id="SSF52540">
    <property type="entry name" value="P-loop containing nucleoside triphosphate hydrolases"/>
    <property type="match status" value="1"/>
</dbReference>
<feature type="region of interest" description="Disordered" evidence="1">
    <location>
        <begin position="1"/>
        <end position="145"/>
    </location>
</feature>
<dbReference type="EMBL" id="SFCI01000099">
    <property type="protein sequence ID" value="TFY82538.1"/>
    <property type="molecule type" value="Genomic_DNA"/>
</dbReference>
<dbReference type="InterPro" id="IPR027417">
    <property type="entry name" value="P-loop_NTPase"/>
</dbReference>
<evidence type="ECO:0000259" key="2">
    <source>
        <dbReference type="Pfam" id="PF02263"/>
    </source>
</evidence>
<dbReference type="GO" id="GO:0005525">
    <property type="term" value="F:GTP binding"/>
    <property type="evidence" value="ECO:0007669"/>
    <property type="project" value="InterPro"/>
</dbReference>
<proteinExistence type="predicted"/>
<dbReference type="Gene3D" id="3.40.50.300">
    <property type="entry name" value="P-loop containing nucleotide triphosphate hydrolases"/>
    <property type="match status" value="1"/>
</dbReference>
<feature type="region of interest" description="Disordered" evidence="1">
    <location>
        <begin position="172"/>
        <end position="197"/>
    </location>
</feature>
<feature type="compositionally biased region" description="Acidic residues" evidence="1">
    <location>
        <begin position="117"/>
        <end position="130"/>
    </location>
</feature>
<evidence type="ECO:0000256" key="1">
    <source>
        <dbReference type="SAM" id="MobiDB-lite"/>
    </source>
</evidence>
<evidence type="ECO:0000313" key="3">
    <source>
        <dbReference type="EMBL" id="TFY82538.1"/>
    </source>
</evidence>
<dbReference type="Pfam" id="PF02263">
    <property type="entry name" value="GBP"/>
    <property type="match status" value="1"/>
</dbReference>
<feature type="compositionally biased region" description="Polar residues" evidence="1">
    <location>
        <begin position="183"/>
        <end position="192"/>
    </location>
</feature>
<evidence type="ECO:0000313" key="4">
    <source>
        <dbReference type="Proteomes" id="UP000298061"/>
    </source>
</evidence>
<protein>
    <recommendedName>
        <fullName evidence="2">Guanylate-binding protein N-terminal domain-containing protein</fullName>
    </recommendedName>
</protein>
<reference evidence="3 4" key="1">
    <citation type="submission" date="2019-02" db="EMBL/GenBank/DDBJ databases">
        <title>Genome sequencing of the rare red list fungi Hericium alpestre (H. flagellum).</title>
        <authorList>
            <person name="Buettner E."/>
            <person name="Kellner H."/>
        </authorList>
    </citation>
    <scope>NUCLEOTIDE SEQUENCE [LARGE SCALE GENOMIC DNA]</scope>
    <source>
        <strain evidence="3 4">DSM 108284</strain>
    </source>
</reference>
<organism evidence="3 4">
    <name type="scientific">Hericium alpestre</name>
    <dbReference type="NCBI Taxonomy" id="135208"/>
    <lineage>
        <taxon>Eukaryota</taxon>
        <taxon>Fungi</taxon>
        <taxon>Dikarya</taxon>
        <taxon>Basidiomycota</taxon>
        <taxon>Agaricomycotina</taxon>
        <taxon>Agaricomycetes</taxon>
        <taxon>Russulales</taxon>
        <taxon>Hericiaceae</taxon>
        <taxon>Hericium</taxon>
    </lineage>
</organism>
<dbReference type="OrthoDB" id="2343366at2759"/>
<dbReference type="Proteomes" id="UP000298061">
    <property type="component" value="Unassembled WGS sequence"/>
</dbReference>
<feature type="compositionally biased region" description="Basic and acidic residues" evidence="1">
    <location>
        <begin position="22"/>
        <end position="78"/>
    </location>
</feature>
<feature type="domain" description="Guanylate-binding protein N-terminal" evidence="2">
    <location>
        <begin position="1277"/>
        <end position="1351"/>
    </location>
</feature>
<dbReference type="GO" id="GO:0003924">
    <property type="term" value="F:GTPase activity"/>
    <property type="evidence" value="ECO:0007669"/>
    <property type="project" value="InterPro"/>
</dbReference>
<keyword evidence="4" id="KW-1185">Reference proteome</keyword>
<dbReference type="PANTHER" id="PTHR22796">
    <property type="entry name" value="URG4-RELATED"/>
    <property type="match status" value="1"/>
</dbReference>
<name>A0A4Z0AAI6_9AGAM</name>
<dbReference type="PANTHER" id="PTHR22796:SF1">
    <property type="entry name" value="VWFA DOMAIN-CONTAINING PROTEIN"/>
    <property type="match status" value="1"/>
</dbReference>
<feature type="compositionally biased region" description="Polar residues" evidence="1">
    <location>
        <begin position="1"/>
        <end position="10"/>
    </location>
</feature>
<comment type="caution">
    <text evidence="3">The sequence shown here is derived from an EMBL/GenBank/DDBJ whole genome shotgun (WGS) entry which is preliminary data.</text>
</comment>
<sequence length="1421" mass="160062">MSATDPSQGSDGDPLAVIQEASKTHAEAPDKGSGELDSIEPRENEQDKSPDRGSAEPSEELKKEEHVEEIKGQEKTFDEGSGEANGEEKDHDEVPSEGSSELDEEGKTDFPVTIEVDHDDSDDSDSDDDAQFLSLPPSPGPVNATVVADDAANAPTIRPEYLVERFRSLNLGSATEPVEQRDGSTTPTQKTGPDSLDLMHSVKGMYRILDLIQEEGSGGLVDKVIISQDSLREFIESLRPGSYSSLTKVDFKGLDKVMIKPVGIYGNREEIVRFLLSIGAINEATADKLCRADDDLSGVSEPELQSGLYAVKPHGPTAPDKHIYVIYWPEATTWNDDAVSSVKRNRVTFLRYLTKLADQVIALISHDYAHSLVWGAKDNSRAIVDVKNRITDRLFTFEVAKTKEQDEDIKIRSGFKMISAALTTFGPLAGTRGDTPSYKPQLLLGEVTQAFLTRQFLPSEEVPRYFNQHEFSYTYIIDLLKAESLMLSQDLEEDAVKTLCLLCLQKRWPEESKNWIQGRAKIDRDSIAEQLREEKELQDTLRRGFPQMTEDLREVIVDEIVAIYPLLHEMLLPAQADRTENIGTERLLKLFSIYPNMHAMYSREFQEAKLHDISEKDYLRLKQRFLILQILLPAYRDLDAQATRELVDKIISARDTRTVEWVLDGYIDSAERSTSVTKSSFGRFGSAASEVWSRFRGSKPSTFRRGHDWVKEAQQQSSSMKDSDFIQNLGNSVSDEAILTNIKDQIKAIAQVYLSRVIDKLVKKISDQAFAIQQEECKRAIQKQVSARRDVAKSRLRSNFIAEINNLSPADPRVSLFVENVEKPVTQRGQYRFTGVCSERRDPTLQCTIYPLKISAEEQHEMQLDPTFIPKLTAEQRNAVKFALPSGYNIAHIQLLENGKVLFIMFDKDKDARIYLEDLMDFPYAVHDRNPKMRLPCEKISEKDIFLFDESKRMLVLCRRDKLELHAFVFDETFRYLQASSSANLSKWYCEYAQPATIHAACFVSGNEEIFILDSTARVRVYSFVTLQCRPASLHLDGIPSNIWSSPDGSCLLALFIKDSLPTLTAYHMNDVVLTSLINRNNVHLIGLDSSSQRCQSVVLDIARNVTEFMFQELGSRKKQQGPHNRNTVHNSLIDCHYDVWTRFPVLPAIERRTITSSSQRRARALVFVADEGRPAFPAYFADMIMRFKNTAKKPTGRELDDLFIHAADFQSLESTLVDETDWQISSLRAGEWLADLICLIPIHIAVCRDNRFIPLKDGVFSTDLERSLLGAESYMASKPVKVVSSMGEQSVGKSFALNHLADTSFAGSAMRTTEGVWLSCTPTDNALIVTLDFEGVHSIERSAQEDTLLVLFNTAISNLVLFRNNFALSRDITGLFQSFQSSATILDPEANPGLFQSTLLIIIKDVVDSDKMEIAREFVL</sequence>
<accession>A0A4Z0AAI6</accession>
<gene>
    <name evidence="3" type="ORF">EWM64_g1473</name>
</gene>
<dbReference type="STRING" id="135208.A0A4Z0AAI6"/>